<dbReference type="GO" id="GO:0006457">
    <property type="term" value="P:protein folding"/>
    <property type="evidence" value="ECO:0007669"/>
    <property type="project" value="TreeGrafter"/>
</dbReference>
<gene>
    <name evidence="4" type="ORF">TPC1_15762</name>
</gene>
<dbReference type="PANTHER" id="PTHR45672">
    <property type="entry name" value="PROTEIN DISULFIDE-ISOMERASE C17H9.14C-RELATED"/>
    <property type="match status" value="1"/>
</dbReference>
<accession>A0A146K669</accession>
<evidence type="ECO:0000259" key="3">
    <source>
        <dbReference type="Pfam" id="PF00085"/>
    </source>
</evidence>
<dbReference type="EMBL" id="GDID01004274">
    <property type="protein sequence ID" value="JAP92332.1"/>
    <property type="molecule type" value="Transcribed_RNA"/>
</dbReference>
<feature type="domain" description="Thioredoxin" evidence="3">
    <location>
        <begin position="8"/>
        <end position="103"/>
    </location>
</feature>
<proteinExistence type="inferred from homology"/>
<dbReference type="PANTHER" id="PTHR45672:SF3">
    <property type="entry name" value="THIOREDOXIN DOMAIN-CONTAINING PROTEIN 5"/>
    <property type="match status" value="1"/>
</dbReference>
<keyword evidence="2" id="KW-0732">Signal</keyword>
<dbReference type="SUPFAM" id="SSF52833">
    <property type="entry name" value="Thioredoxin-like"/>
    <property type="match status" value="1"/>
</dbReference>
<protein>
    <recommendedName>
        <fullName evidence="3">Thioredoxin domain-containing protein</fullName>
    </recommendedName>
</protein>
<dbReference type="CDD" id="cd02961">
    <property type="entry name" value="PDI_a_family"/>
    <property type="match status" value="1"/>
</dbReference>
<comment type="similarity">
    <text evidence="1">Belongs to the protein disulfide isomerase family.</text>
</comment>
<dbReference type="GO" id="GO:0003756">
    <property type="term" value="F:protein disulfide isomerase activity"/>
    <property type="evidence" value="ECO:0007669"/>
    <property type="project" value="TreeGrafter"/>
</dbReference>
<evidence type="ECO:0000256" key="2">
    <source>
        <dbReference type="ARBA" id="ARBA00022729"/>
    </source>
</evidence>
<evidence type="ECO:0000256" key="1">
    <source>
        <dbReference type="ARBA" id="ARBA00006347"/>
    </source>
</evidence>
<dbReference type="InterPro" id="IPR036249">
    <property type="entry name" value="Thioredoxin-like_sf"/>
</dbReference>
<dbReference type="InterPro" id="IPR013766">
    <property type="entry name" value="Thioredoxin_domain"/>
</dbReference>
<reference evidence="4" key="1">
    <citation type="submission" date="2015-07" db="EMBL/GenBank/DDBJ databases">
        <title>Adaptation to a free-living lifestyle via gene acquisitions in the diplomonad Trepomonas sp. PC1.</title>
        <authorList>
            <person name="Xu F."/>
            <person name="Jerlstrom-Hultqvist J."/>
            <person name="Kolisko M."/>
            <person name="Simpson A.G.B."/>
            <person name="Roger A.J."/>
            <person name="Svard S.G."/>
            <person name="Andersson J.O."/>
        </authorList>
    </citation>
    <scope>NUCLEOTIDE SEQUENCE</scope>
    <source>
        <strain evidence="4">PC1</strain>
    </source>
</reference>
<dbReference type="GO" id="GO:0005783">
    <property type="term" value="C:endoplasmic reticulum"/>
    <property type="evidence" value="ECO:0007669"/>
    <property type="project" value="TreeGrafter"/>
</dbReference>
<dbReference type="AlphaFoldDB" id="A0A146K669"/>
<feature type="non-terminal residue" evidence="4">
    <location>
        <position position="1"/>
    </location>
</feature>
<sequence length="103" mass="12448">FQLDDITTTFKQQIQLKQLSVIAFCSLDCEFCEEYLNQLQDVEQYFYNDNRISIKIANCKYDQELCKQHQIKEHPTLKLWQNNVELIEYKGPRNSKILIEWIK</sequence>
<organism evidence="4">
    <name type="scientific">Trepomonas sp. PC1</name>
    <dbReference type="NCBI Taxonomy" id="1076344"/>
    <lineage>
        <taxon>Eukaryota</taxon>
        <taxon>Metamonada</taxon>
        <taxon>Diplomonadida</taxon>
        <taxon>Hexamitidae</taxon>
        <taxon>Hexamitinae</taxon>
        <taxon>Trepomonas</taxon>
    </lineage>
</organism>
<dbReference type="InterPro" id="IPR051063">
    <property type="entry name" value="PDI"/>
</dbReference>
<dbReference type="Gene3D" id="3.40.30.10">
    <property type="entry name" value="Glutaredoxin"/>
    <property type="match status" value="1"/>
</dbReference>
<dbReference type="Pfam" id="PF00085">
    <property type="entry name" value="Thioredoxin"/>
    <property type="match status" value="1"/>
</dbReference>
<evidence type="ECO:0000313" key="4">
    <source>
        <dbReference type="EMBL" id="JAP92332.1"/>
    </source>
</evidence>
<feature type="non-terminal residue" evidence="4">
    <location>
        <position position="103"/>
    </location>
</feature>
<name>A0A146K669_9EUKA</name>